<dbReference type="OrthoDB" id="2239689at2759"/>
<accession>S2KAS5</accession>
<sequence>MIFCDASPTAYQIQQQELKLTQMYLTNSIIYYKIFYDLSEKLPIIDYLTIDTCSILMEEQYCIRICLPFTTLKSLRYKVARSLNATSFAHVPNETCNFENDDLLNVVETQGGMIFNIETASCTYTIRKKGNLYIPVGDTYRYLLSGTQTLFLVWIKCLDLDEPIFDSDGKFSVVWKKENVK</sequence>
<keyword evidence="2" id="KW-1185">Reference proteome</keyword>
<dbReference type="AlphaFoldDB" id="S2KAS5"/>
<protein>
    <submittedName>
        <fullName evidence="1">Uncharacterized protein</fullName>
    </submittedName>
</protein>
<dbReference type="OMA" id="WIQCKEL"/>
<dbReference type="InParanoid" id="S2KAS5"/>
<organism evidence="1 2">
    <name type="scientific">Mucor circinelloides f. circinelloides (strain 1006PhL)</name>
    <name type="common">Mucormycosis agent</name>
    <name type="synonym">Calyptromyces circinelloides</name>
    <dbReference type="NCBI Taxonomy" id="1220926"/>
    <lineage>
        <taxon>Eukaryota</taxon>
        <taxon>Fungi</taxon>
        <taxon>Fungi incertae sedis</taxon>
        <taxon>Mucoromycota</taxon>
        <taxon>Mucoromycotina</taxon>
        <taxon>Mucoromycetes</taxon>
        <taxon>Mucorales</taxon>
        <taxon>Mucorineae</taxon>
        <taxon>Mucoraceae</taxon>
        <taxon>Mucor</taxon>
    </lineage>
</organism>
<evidence type="ECO:0000313" key="2">
    <source>
        <dbReference type="Proteomes" id="UP000014254"/>
    </source>
</evidence>
<gene>
    <name evidence="1" type="ORF">HMPREF1544_03759</name>
</gene>
<dbReference type="EMBL" id="KE123935">
    <property type="protein sequence ID" value="EPB89390.1"/>
    <property type="molecule type" value="Genomic_DNA"/>
</dbReference>
<reference evidence="2" key="1">
    <citation type="submission" date="2013-05" db="EMBL/GenBank/DDBJ databases">
        <title>The Genome sequence of Mucor circinelloides f. circinelloides 1006PhL.</title>
        <authorList>
            <consortium name="The Broad Institute Genomics Platform"/>
            <person name="Cuomo C."/>
            <person name="Earl A."/>
            <person name="Findley K."/>
            <person name="Lee S.C."/>
            <person name="Walker B."/>
            <person name="Young S."/>
            <person name="Zeng Q."/>
            <person name="Gargeya S."/>
            <person name="Fitzgerald M."/>
            <person name="Haas B."/>
            <person name="Abouelleil A."/>
            <person name="Allen A.W."/>
            <person name="Alvarado L."/>
            <person name="Arachchi H.M."/>
            <person name="Berlin A.M."/>
            <person name="Chapman S.B."/>
            <person name="Gainer-Dewar J."/>
            <person name="Goldberg J."/>
            <person name="Griggs A."/>
            <person name="Gujja S."/>
            <person name="Hansen M."/>
            <person name="Howarth C."/>
            <person name="Imamovic A."/>
            <person name="Ireland A."/>
            <person name="Larimer J."/>
            <person name="McCowan C."/>
            <person name="Murphy C."/>
            <person name="Pearson M."/>
            <person name="Poon T.W."/>
            <person name="Priest M."/>
            <person name="Roberts A."/>
            <person name="Saif S."/>
            <person name="Shea T."/>
            <person name="Sisk P."/>
            <person name="Sykes S."/>
            <person name="Wortman J."/>
            <person name="Nusbaum C."/>
            <person name="Birren B."/>
        </authorList>
    </citation>
    <scope>NUCLEOTIDE SEQUENCE [LARGE SCALE GENOMIC DNA]</scope>
    <source>
        <strain evidence="2">1006PhL</strain>
    </source>
</reference>
<proteinExistence type="predicted"/>
<dbReference type="VEuPathDB" id="FungiDB:HMPREF1544_03759"/>
<evidence type="ECO:0000313" key="1">
    <source>
        <dbReference type="EMBL" id="EPB89390.1"/>
    </source>
</evidence>
<dbReference type="Proteomes" id="UP000014254">
    <property type="component" value="Unassembled WGS sequence"/>
</dbReference>
<name>S2KAS5_MUCC1</name>